<sequence>MPDYINGVPVEAILQPYDYKPELVERIAHRKVKAPELAIVDPDPQWLDHFQTLKSRILAAFKETTNEGTTDSVTILSVNHIGSTSVPNLPAKAVIDIDLVLSSNALPFEPFYVPRLEAAGFQYLFREPGWHEHRFFCASEPMSCNLHVFGPKCSEVERHRIFRDWLREHQDDMKLYARTKKECAALSREKGEIMVDYTLRKEDVINQILTRAFEALGIVSR</sequence>
<dbReference type="Pfam" id="PF04229">
    <property type="entry name" value="GrpB"/>
    <property type="match status" value="1"/>
</dbReference>
<reference evidence="1" key="1">
    <citation type="submission" date="2023-08" db="EMBL/GenBank/DDBJ databases">
        <title>Black Yeasts Isolated from many extreme environments.</title>
        <authorList>
            <person name="Coleine C."/>
            <person name="Stajich J.E."/>
            <person name="Selbmann L."/>
        </authorList>
    </citation>
    <scope>NUCLEOTIDE SEQUENCE</scope>
    <source>
        <strain evidence="1">CCFEE 5810</strain>
    </source>
</reference>
<accession>A0AAN7ZN14</accession>
<dbReference type="Gene3D" id="3.30.460.10">
    <property type="entry name" value="Beta Polymerase, domain 2"/>
    <property type="match status" value="1"/>
</dbReference>
<evidence type="ECO:0000313" key="2">
    <source>
        <dbReference type="Proteomes" id="UP001310594"/>
    </source>
</evidence>
<comment type="caution">
    <text evidence="1">The sequence shown here is derived from an EMBL/GenBank/DDBJ whole genome shotgun (WGS) entry which is preliminary data.</text>
</comment>
<dbReference type="Proteomes" id="UP001310594">
    <property type="component" value="Unassembled WGS sequence"/>
</dbReference>
<dbReference type="SUPFAM" id="SSF81301">
    <property type="entry name" value="Nucleotidyltransferase"/>
    <property type="match status" value="1"/>
</dbReference>
<dbReference type="PANTHER" id="PTHR34822:SF1">
    <property type="entry name" value="GRPB FAMILY PROTEIN"/>
    <property type="match status" value="1"/>
</dbReference>
<dbReference type="EMBL" id="JAVRQU010000010">
    <property type="protein sequence ID" value="KAK5698072.1"/>
    <property type="molecule type" value="Genomic_DNA"/>
</dbReference>
<evidence type="ECO:0008006" key="3">
    <source>
        <dbReference type="Google" id="ProtNLM"/>
    </source>
</evidence>
<organism evidence="1 2">
    <name type="scientific">Elasticomyces elasticus</name>
    <dbReference type="NCBI Taxonomy" id="574655"/>
    <lineage>
        <taxon>Eukaryota</taxon>
        <taxon>Fungi</taxon>
        <taxon>Dikarya</taxon>
        <taxon>Ascomycota</taxon>
        <taxon>Pezizomycotina</taxon>
        <taxon>Dothideomycetes</taxon>
        <taxon>Dothideomycetidae</taxon>
        <taxon>Mycosphaerellales</taxon>
        <taxon>Teratosphaeriaceae</taxon>
        <taxon>Elasticomyces</taxon>
    </lineage>
</organism>
<name>A0AAN7ZN14_9PEZI</name>
<gene>
    <name evidence="1" type="ORF">LTR97_007032</name>
</gene>
<evidence type="ECO:0000313" key="1">
    <source>
        <dbReference type="EMBL" id="KAK5698072.1"/>
    </source>
</evidence>
<proteinExistence type="predicted"/>
<dbReference type="InterPro" id="IPR043519">
    <property type="entry name" value="NT_sf"/>
</dbReference>
<dbReference type="AlphaFoldDB" id="A0AAN7ZN14"/>
<dbReference type="PANTHER" id="PTHR34822">
    <property type="entry name" value="GRPB DOMAIN PROTEIN (AFU_ORTHOLOGUE AFUA_1G01530)"/>
    <property type="match status" value="1"/>
</dbReference>
<protein>
    <recommendedName>
        <fullName evidence="3">GrpB domain protein</fullName>
    </recommendedName>
</protein>
<dbReference type="InterPro" id="IPR007344">
    <property type="entry name" value="GrpB/CoaE"/>
</dbReference>